<gene>
    <name evidence="3" type="ORF">AL399_06510</name>
</gene>
<dbReference type="EMBL" id="LIIK01000030">
    <property type="protein sequence ID" value="KQM08588.1"/>
    <property type="molecule type" value="Genomic_DNA"/>
</dbReference>
<dbReference type="Proteomes" id="UP000054172">
    <property type="component" value="Unassembled WGS sequence"/>
</dbReference>
<protein>
    <recommendedName>
        <fullName evidence="5">Heptosyltransferase</fullName>
    </recommendedName>
</protein>
<dbReference type="AlphaFoldDB" id="A0A0Q4B703"/>
<dbReference type="Gene3D" id="3.40.50.2000">
    <property type="entry name" value="Glycogen Phosphorylase B"/>
    <property type="match status" value="2"/>
</dbReference>
<evidence type="ECO:0000256" key="2">
    <source>
        <dbReference type="ARBA" id="ARBA00022679"/>
    </source>
</evidence>
<dbReference type="InterPro" id="IPR051199">
    <property type="entry name" value="LPS_LOS_Heptosyltrfase"/>
</dbReference>
<accession>A0A0Q4B703</accession>
<evidence type="ECO:0000313" key="4">
    <source>
        <dbReference type="Proteomes" id="UP000054172"/>
    </source>
</evidence>
<keyword evidence="4" id="KW-1185">Reference proteome</keyword>
<reference evidence="3" key="1">
    <citation type="submission" date="2015-08" db="EMBL/GenBank/DDBJ databases">
        <title>Candidatus Bacteriodes Periocalifornicus.</title>
        <authorList>
            <person name="McLean J.S."/>
            <person name="Kelley S."/>
        </authorList>
    </citation>
    <scope>NUCLEOTIDE SEQUENCE [LARGE SCALE GENOMIC DNA]</scope>
    <source>
        <strain evidence="3">12B</strain>
    </source>
</reference>
<dbReference type="GO" id="GO:0005829">
    <property type="term" value="C:cytosol"/>
    <property type="evidence" value="ECO:0007669"/>
    <property type="project" value="TreeGrafter"/>
</dbReference>
<dbReference type="InterPro" id="IPR002201">
    <property type="entry name" value="Glyco_trans_9"/>
</dbReference>
<evidence type="ECO:0008006" key="5">
    <source>
        <dbReference type="Google" id="ProtNLM"/>
    </source>
</evidence>
<dbReference type="SUPFAM" id="SSF53756">
    <property type="entry name" value="UDP-Glycosyltransferase/glycogen phosphorylase"/>
    <property type="match status" value="1"/>
</dbReference>
<keyword evidence="2" id="KW-0808">Transferase</keyword>
<dbReference type="Pfam" id="PF01075">
    <property type="entry name" value="Glyco_transf_9"/>
    <property type="match status" value="1"/>
</dbReference>
<dbReference type="PANTHER" id="PTHR30160:SF22">
    <property type="entry name" value="LIPOPOLYSACCHARIDE CORE BIOSYNTHESIS PROTEIN"/>
    <property type="match status" value="1"/>
</dbReference>
<dbReference type="GO" id="GO:0008713">
    <property type="term" value="F:ADP-heptose-lipopolysaccharide heptosyltransferase activity"/>
    <property type="evidence" value="ECO:0007669"/>
    <property type="project" value="TreeGrafter"/>
</dbReference>
<dbReference type="PATRIC" id="fig|1702214.3.peg.602"/>
<dbReference type="STRING" id="1702214.AL399_06510"/>
<comment type="caution">
    <text evidence="3">The sequence shown here is derived from an EMBL/GenBank/DDBJ whole genome shotgun (WGS) entry which is preliminary data.</text>
</comment>
<evidence type="ECO:0000313" key="3">
    <source>
        <dbReference type="EMBL" id="KQM08588.1"/>
    </source>
</evidence>
<dbReference type="GO" id="GO:0009244">
    <property type="term" value="P:lipopolysaccharide core region biosynthetic process"/>
    <property type="evidence" value="ECO:0007669"/>
    <property type="project" value="TreeGrafter"/>
</dbReference>
<sequence>MEAGSGGYLVLVRLSALGDVVMVLPLLQALRVQYPNLRLLLVSQPFAEDLVSTVPGVEFMPARVRDRHRGIRGIWRLAREICRTGGMAKVADLHQVLRSRILLLFIRLLRLPRWVRAATIRKGRREKRLLVRGAIHRQLEHSVERYAEVVARLGYPVEIPYRLGGLPLRPLPEVLESLLHAGKGAIGIAPFAKHRAKMYPAARMLEVAQSLQRNGYRLFLYGGGTQEVAILQEWGRELPDAVVVPGLGLRLGQELQLMARMQVVVSMDSANMHLASWAGVPVVSVWLATHPNAGFLAWGQSLANVVARGDLDCRPCSIFGNKPCRRGDYACGDIAPGVVVERVMGIIGRDKPIE</sequence>
<dbReference type="CDD" id="cd03789">
    <property type="entry name" value="GT9_LPS_heptosyltransferase"/>
    <property type="match status" value="1"/>
</dbReference>
<dbReference type="PANTHER" id="PTHR30160">
    <property type="entry name" value="TETRAACYLDISACCHARIDE 4'-KINASE-RELATED"/>
    <property type="match status" value="1"/>
</dbReference>
<evidence type="ECO:0000256" key="1">
    <source>
        <dbReference type="ARBA" id="ARBA00022676"/>
    </source>
</evidence>
<proteinExistence type="predicted"/>
<organism evidence="3 4">
    <name type="scientific">Candidatus [Bacteroides] periocalifornicus</name>
    <dbReference type="NCBI Taxonomy" id="1702214"/>
    <lineage>
        <taxon>Bacteria</taxon>
        <taxon>Pseudomonadati</taxon>
        <taxon>Bacteroidota</taxon>
    </lineage>
</organism>
<name>A0A0Q4B703_9BACT</name>
<keyword evidence="1" id="KW-0328">Glycosyltransferase</keyword>